<sequence length="204" mass="23113">MSGGRDMVILEERKISGEQLQNFHSRDVILHRMVKHGNQKSSETGGKEKREETDAGAYTGFVDSVESSAFEINLGFDQTEEKIALRVWWLSIRKHVIAANAERPVFKKNQNSLTLSKYNIPMVPNWSQHLLTCMVVAVDYFSKWTEAEPLHRKPAEELQTVCIIAFVAMDISISINDIGHELVNSISTEVQRLPESYKALLPLS</sequence>
<protein>
    <recommendedName>
        <fullName evidence="4">B-like cyclin</fullName>
    </recommendedName>
</protein>
<comment type="caution">
    <text evidence="2">The sequence shown here is derived from an EMBL/GenBank/DDBJ whole genome shotgun (WGS) entry which is preliminary data.</text>
</comment>
<name>A0AAV4B0N0_9GAST</name>
<evidence type="ECO:0000256" key="1">
    <source>
        <dbReference type="SAM" id="MobiDB-lite"/>
    </source>
</evidence>
<reference evidence="2 3" key="1">
    <citation type="journal article" date="2021" name="Elife">
        <title>Chloroplast acquisition without the gene transfer in kleptoplastic sea slugs, Plakobranchus ocellatus.</title>
        <authorList>
            <person name="Maeda T."/>
            <person name="Takahashi S."/>
            <person name="Yoshida T."/>
            <person name="Shimamura S."/>
            <person name="Takaki Y."/>
            <person name="Nagai Y."/>
            <person name="Toyoda A."/>
            <person name="Suzuki Y."/>
            <person name="Arimoto A."/>
            <person name="Ishii H."/>
            <person name="Satoh N."/>
            <person name="Nishiyama T."/>
            <person name="Hasebe M."/>
            <person name="Maruyama T."/>
            <person name="Minagawa J."/>
            <person name="Obokata J."/>
            <person name="Shigenobu S."/>
        </authorList>
    </citation>
    <scope>NUCLEOTIDE SEQUENCE [LARGE SCALE GENOMIC DNA]</scope>
</reference>
<dbReference type="Proteomes" id="UP000735302">
    <property type="component" value="Unassembled WGS sequence"/>
</dbReference>
<feature type="region of interest" description="Disordered" evidence="1">
    <location>
        <begin position="34"/>
        <end position="53"/>
    </location>
</feature>
<dbReference type="EMBL" id="BLXT01004727">
    <property type="protein sequence ID" value="GFO16946.1"/>
    <property type="molecule type" value="Genomic_DNA"/>
</dbReference>
<evidence type="ECO:0000313" key="2">
    <source>
        <dbReference type="EMBL" id="GFO16946.1"/>
    </source>
</evidence>
<evidence type="ECO:0000313" key="3">
    <source>
        <dbReference type="Proteomes" id="UP000735302"/>
    </source>
</evidence>
<evidence type="ECO:0008006" key="4">
    <source>
        <dbReference type="Google" id="ProtNLM"/>
    </source>
</evidence>
<keyword evidence="3" id="KW-1185">Reference proteome</keyword>
<gene>
    <name evidence="2" type="ORF">PoB_004345100</name>
</gene>
<proteinExistence type="predicted"/>
<accession>A0AAV4B0N0</accession>
<dbReference type="AlphaFoldDB" id="A0AAV4B0N0"/>
<organism evidence="2 3">
    <name type="scientific">Plakobranchus ocellatus</name>
    <dbReference type="NCBI Taxonomy" id="259542"/>
    <lineage>
        <taxon>Eukaryota</taxon>
        <taxon>Metazoa</taxon>
        <taxon>Spiralia</taxon>
        <taxon>Lophotrochozoa</taxon>
        <taxon>Mollusca</taxon>
        <taxon>Gastropoda</taxon>
        <taxon>Heterobranchia</taxon>
        <taxon>Euthyneura</taxon>
        <taxon>Panpulmonata</taxon>
        <taxon>Sacoglossa</taxon>
        <taxon>Placobranchoidea</taxon>
        <taxon>Plakobranchidae</taxon>
        <taxon>Plakobranchus</taxon>
    </lineage>
</organism>